<keyword evidence="1" id="KW-0238">DNA-binding</keyword>
<evidence type="ECO:0000313" key="3">
    <source>
        <dbReference type="EMBL" id="KPH78980.1"/>
    </source>
</evidence>
<dbReference type="OrthoDB" id="7817988at2"/>
<dbReference type="EMBL" id="LGSZ01000052">
    <property type="protein sequence ID" value="KPH78980.1"/>
    <property type="molecule type" value="Genomic_DNA"/>
</dbReference>
<proteinExistence type="predicted"/>
<dbReference type="Pfam" id="PF13411">
    <property type="entry name" value="MerR_1"/>
    <property type="match status" value="1"/>
</dbReference>
<dbReference type="InterPro" id="IPR009061">
    <property type="entry name" value="DNA-bd_dom_put_sf"/>
</dbReference>
<feature type="domain" description="HTH merR-type" evidence="2">
    <location>
        <begin position="18"/>
        <end position="79"/>
    </location>
</feature>
<dbReference type="Proteomes" id="UP000037822">
    <property type="component" value="Unassembled WGS sequence"/>
</dbReference>
<accession>A0A0N1F2W0</accession>
<evidence type="ECO:0000256" key="1">
    <source>
        <dbReference type="ARBA" id="ARBA00023125"/>
    </source>
</evidence>
<reference evidence="3 4" key="1">
    <citation type="submission" date="2015-07" db="EMBL/GenBank/DDBJ databases">
        <title>Whole genome sequencing of Bosea vaviloviae isolated from cave pool.</title>
        <authorList>
            <person name="Tan N.E.H."/>
            <person name="Lee Y.P."/>
            <person name="Gan H.M."/>
            <person name="Barton H."/>
            <person name="Savka M.A."/>
        </authorList>
    </citation>
    <scope>NUCLEOTIDE SEQUENCE [LARGE SCALE GENOMIC DNA]</scope>
    <source>
        <strain evidence="3 4">SD260</strain>
    </source>
</reference>
<comment type="caution">
    <text evidence="3">The sequence shown here is derived from an EMBL/GenBank/DDBJ whole genome shotgun (WGS) entry which is preliminary data.</text>
</comment>
<dbReference type="InterPro" id="IPR047057">
    <property type="entry name" value="MerR_fam"/>
</dbReference>
<keyword evidence="4" id="KW-1185">Reference proteome</keyword>
<dbReference type="Pfam" id="PF11954">
    <property type="entry name" value="DUF3471"/>
    <property type="match status" value="1"/>
</dbReference>
<dbReference type="CDD" id="cd00592">
    <property type="entry name" value="HTH_MerR-like"/>
    <property type="match status" value="1"/>
</dbReference>
<dbReference type="PANTHER" id="PTHR30204">
    <property type="entry name" value="REDOX-CYCLING DRUG-SENSING TRANSCRIPTIONAL ACTIVATOR SOXR"/>
    <property type="match status" value="1"/>
</dbReference>
<dbReference type="PANTHER" id="PTHR30204:SF93">
    <property type="entry name" value="HTH MERR-TYPE DOMAIN-CONTAINING PROTEIN"/>
    <property type="match status" value="1"/>
</dbReference>
<dbReference type="InterPro" id="IPR021860">
    <property type="entry name" value="Peptidase_S12_Pab87-rel_C"/>
</dbReference>
<dbReference type="GO" id="GO:0003700">
    <property type="term" value="F:DNA-binding transcription factor activity"/>
    <property type="evidence" value="ECO:0007669"/>
    <property type="project" value="InterPro"/>
</dbReference>
<dbReference type="SUPFAM" id="SSF46955">
    <property type="entry name" value="Putative DNA-binding domain"/>
    <property type="match status" value="1"/>
</dbReference>
<evidence type="ECO:0000259" key="2">
    <source>
        <dbReference type="PROSITE" id="PS50937"/>
    </source>
</evidence>
<dbReference type="PROSITE" id="PS50937">
    <property type="entry name" value="HTH_MERR_2"/>
    <property type="match status" value="1"/>
</dbReference>
<protein>
    <recommendedName>
        <fullName evidence="2">HTH merR-type domain-containing protein</fullName>
    </recommendedName>
</protein>
<dbReference type="InterPro" id="IPR000551">
    <property type="entry name" value="MerR-type_HTH_dom"/>
</dbReference>
<dbReference type="AlphaFoldDB" id="A0A0N1F2W0"/>
<dbReference type="GO" id="GO:0003677">
    <property type="term" value="F:DNA binding"/>
    <property type="evidence" value="ECO:0007669"/>
    <property type="project" value="UniProtKB-KW"/>
</dbReference>
<name>A0A0N1F2W0_9HYPH</name>
<gene>
    <name evidence="3" type="ORF">AE618_19505</name>
</gene>
<organism evidence="3 4">
    <name type="scientific">Bosea vaviloviae</name>
    <dbReference type="NCBI Taxonomy" id="1526658"/>
    <lineage>
        <taxon>Bacteria</taxon>
        <taxon>Pseudomonadati</taxon>
        <taxon>Pseudomonadota</taxon>
        <taxon>Alphaproteobacteria</taxon>
        <taxon>Hyphomicrobiales</taxon>
        <taxon>Boseaceae</taxon>
        <taxon>Bosea</taxon>
    </lineage>
</organism>
<sequence>MKTKRRNDETLLAANECAARIGLSVRALRLYEQRGLIRPPRTAKGWRLYGAAEIARLHEILALKLLGLSLSRITELLQGKAVDLAGTLALQHAALSQQRVRIERGLSLVGAARAALAEGRSVSTEDLIKLAKEANMTEIPTDEIAWRRYEQARPRTAIQIKPVHLENYVGYYRYNAGPVFEVTAKEGRLFIRGPGDDVAVEVFAESERTFFRKAAPVQVSFPATANGLANELVLHTNGHERRAIRIDADEAIKAAEALDARIKSGTPNPHSEATLRHLISEYQSGRPCVDRMTPELAQAVREQFDAVYANLAARGPLRTLQFRRVGAGGHDVYKAAFDTGVLKFRIAWSEESKIIGLRYRDYNS</sequence>
<evidence type="ECO:0000313" key="4">
    <source>
        <dbReference type="Proteomes" id="UP000037822"/>
    </source>
</evidence>
<dbReference type="SMART" id="SM00422">
    <property type="entry name" value="HTH_MERR"/>
    <property type="match status" value="1"/>
</dbReference>
<dbReference type="Gene3D" id="1.10.1660.10">
    <property type="match status" value="1"/>
</dbReference>
<dbReference type="PATRIC" id="fig|1526658.3.peg.465"/>
<dbReference type="RefSeq" id="WP_054210739.1">
    <property type="nucleotide sequence ID" value="NZ_LGSZ01000052.1"/>
</dbReference>